<dbReference type="InterPro" id="IPR002403">
    <property type="entry name" value="Cyt_P450_E_grp-IV"/>
</dbReference>
<evidence type="ECO:0000313" key="13">
    <source>
        <dbReference type="Proteomes" id="UP000593579"/>
    </source>
</evidence>
<dbReference type="Proteomes" id="UP000593579">
    <property type="component" value="Unassembled WGS sequence"/>
</dbReference>
<keyword evidence="10" id="KW-0456">Lyase</keyword>
<dbReference type="OrthoDB" id="2789670at2759"/>
<sequence>MASRDATVEPITSSVSDTMLPSETGETKLPVKKIPGDYGLPFIGPIKDRLDYFYNQGRDKFFKSKIQKYQSTVIRTNMPPGPFIASNPKVIALLDGKSFPILFDVSKVEKKNLFTACYTELFKTVENELNEKGQSSFEKPNEQAAFNFLGRAYFGSNPVDTKLGTDGPSLIAKWVLFQLAPVLSLGLPKYIEDLLIHTFPLPSFLVKKDYKRLYNFFYESAGSVLDEAEKMGISREEACHNLLFATCFNTFGGMKIFFPNILKWIGNAGPDLHRSLAKEIRSVIKSNGGELSLGAMEQMPLMKSVVYEAFRIEPPVPAQYAKAKVDLLIESHDAVFEVKKGEMLFGYQPFATKDPIIFERAEEFVPERFMGVEGEKLLKHVFWSNGPETEHPTVENKQCAGKEFVVLISRLFVVELFRRYDTFEIEVGTSTLGAAITIKSLNKTSF</sequence>
<dbReference type="GO" id="GO:0009941">
    <property type="term" value="C:chloroplast envelope"/>
    <property type="evidence" value="ECO:0007669"/>
    <property type="project" value="TreeGrafter"/>
</dbReference>
<reference evidence="12 13" key="1">
    <citation type="journal article" date="2019" name="Genome Biol. Evol.">
        <title>Insights into the evolution of the New World diploid cottons (Gossypium, subgenus Houzingenia) based on genome sequencing.</title>
        <authorList>
            <person name="Grover C.E."/>
            <person name="Arick M.A. 2nd"/>
            <person name="Thrash A."/>
            <person name="Conover J.L."/>
            <person name="Sanders W.S."/>
            <person name="Peterson D.G."/>
            <person name="Frelichowski J.E."/>
            <person name="Scheffler J.A."/>
            <person name="Scheffler B.E."/>
            <person name="Wendel J.F."/>
        </authorList>
    </citation>
    <scope>NUCLEOTIDE SEQUENCE [LARGE SCALE GENOMIC DNA]</scope>
    <source>
        <strain evidence="12">5</strain>
        <tissue evidence="12">Leaf</tissue>
    </source>
</reference>
<proteinExistence type="inferred from homology"/>
<keyword evidence="4 11" id="KW-0479">Metal-binding</keyword>
<dbReference type="GO" id="GO:0004497">
    <property type="term" value="F:monooxygenase activity"/>
    <property type="evidence" value="ECO:0007669"/>
    <property type="project" value="InterPro"/>
</dbReference>
<evidence type="ECO:0000256" key="4">
    <source>
        <dbReference type="ARBA" id="ARBA00022723"/>
    </source>
</evidence>
<evidence type="ECO:0000256" key="5">
    <source>
        <dbReference type="ARBA" id="ARBA00022767"/>
    </source>
</evidence>
<protein>
    <recommendedName>
        <fullName evidence="14">Allene oxide synthase</fullName>
    </recommendedName>
</protein>
<evidence type="ECO:0000256" key="9">
    <source>
        <dbReference type="ARBA" id="ARBA00023160"/>
    </source>
</evidence>
<dbReference type="GO" id="GO:0020037">
    <property type="term" value="F:heme binding"/>
    <property type="evidence" value="ECO:0007669"/>
    <property type="project" value="InterPro"/>
</dbReference>
<keyword evidence="5" id="KW-0925">Oxylipin biosynthesis</keyword>
<dbReference type="FunFam" id="1.10.630.10:FF:000024">
    <property type="entry name" value="Allene oxide synthase, chloroplastic"/>
    <property type="match status" value="1"/>
</dbReference>
<evidence type="ECO:0000256" key="8">
    <source>
        <dbReference type="ARBA" id="ARBA00023098"/>
    </source>
</evidence>
<dbReference type="EMBL" id="JABEZY010000010">
    <property type="protein sequence ID" value="MBA0747182.1"/>
    <property type="molecule type" value="Genomic_DNA"/>
</dbReference>
<comment type="similarity">
    <text evidence="1">Belongs to the cytochrome P450 family.</text>
</comment>
<name>A0A7J9CFA5_GOSGO</name>
<dbReference type="Gene3D" id="1.10.630.10">
    <property type="entry name" value="Cytochrome P450"/>
    <property type="match status" value="1"/>
</dbReference>
<dbReference type="GO" id="GO:0016829">
    <property type="term" value="F:lyase activity"/>
    <property type="evidence" value="ECO:0007669"/>
    <property type="project" value="UniProtKB-KW"/>
</dbReference>
<dbReference type="InterPro" id="IPR001128">
    <property type="entry name" value="Cyt_P450"/>
</dbReference>
<evidence type="ECO:0000313" key="12">
    <source>
        <dbReference type="EMBL" id="MBA0747182.1"/>
    </source>
</evidence>
<evidence type="ECO:0000256" key="10">
    <source>
        <dbReference type="ARBA" id="ARBA00023239"/>
    </source>
</evidence>
<dbReference type="GO" id="GO:0009695">
    <property type="term" value="P:jasmonic acid biosynthetic process"/>
    <property type="evidence" value="ECO:0007669"/>
    <property type="project" value="TreeGrafter"/>
</dbReference>
<accession>A0A7J9CFA5</accession>
<dbReference type="GO" id="GO:0031408">
    <property type="term" value="P:oxylipin biosynthetic process"/>
    <property type="evidence" value="ECO:0007669"/>
    <property type="project" value="UniProtKB-KW"/>
</dbReference>
<dbReference type="GO" id="GO:0016125">
    <property type="term" value="P:sterol metabolic process"/>
    <property type="evidence" value="ECO:0007669"/>
    <property type="project" value="TreeGrafter"/>
</dbReference>
<dbReference type="Pfam" id="PF00067">
    <property type="entry name" value="p450"/>
    <property type="match status" value="1"/>
</dbReference>
<keyword evidence="9" id="KW-0275">Fatty acid biosynthesis</keyword>
<dbReference type="PRINTS" id="PR00465">
    <property type="entry name" value="EP450IV"/>
</dbReference>
<evidence type="ECO:0000256" key="2">
    <source>
        <dbReference type="ARBA" id="ARBA00022516"/>
    </source>
</evidence>
<evidence type="ECO:0000256" key="6">
    <source>
        <dbReference type="ARBA" id="ARBA00022832"/>
    </source>
</evidence>
<evidence type="ECO:0000256" key="7">
    <source>
        <dbReference type="ARBA" id="ARBA00023004"/>
    </source>
</evidence>
<dbReference type="PANTHER" id="PTHR24286">
    <property type="entry name" value="CYTOCHROME P450 26"/>
    <property type="match status" value="1"/>
</dbReference>
<evidence type="ECO:0008006" key="14">
    <source>
        <dbReference type="Google" id="ProtNLM"/>
    </source>
</evidence>
<evidence type="ECO:0000256" key="3">
    <source>
        <dbReference type="ARBA" id="ARBA00022617"/>
    </source>
</evidence>
<evidence type="ECO:0000256" key="1">
    <source>
        <dbReference type="ARBA" id="ARBA00010617"/>
    </source>
</evidence>
<keyword evidence="8" id="KW-0443">Lipid metabolism</keyword>
<keyword evidence="2" id="KW-0444">Lipid biosynthesis</keyword>
<keyword evidence="7 11" id="KW-0408">Iron</keyword>
<organism evidence="12 13">
    <name type="scientific">Gossypium gossypioides</name>
    <name type="common">Mexican cotton</name>
    <name type="synonym">Selera gossypioides</name>
    <dbReference type="NCBI Taxonomy" id="34282"/>
    <lineage>
        <taxon>Eukaryota</taxon>
        <taxon>Viridiplantae</taxon>
        <taxon>Streptophyta</taxon>
        <taxon>Embryophyta</taxon>
        <taxon>Tracheophyta</taxon>
        <taxon>Spermatophyta</taxon>
        <taxon>Magnoliopsida</taxon>
        <taxon>eudicotyledons</taxon>
        <taxon>Gunneridae</taxon>
        <taxon>Pentapetalae</taxon>
        <taxon>rosids</taxon>
        <taxon>malvids</taxon>
        <taxon>Malvales</taxon>
        <taxon>Malvaceae</taxon>
        <taxon>Malvoideae</taxon>
        <taxon>Gossypium</taxon>
    </lineage>
</organism>
<gene>
    <name evidence="12" type="ORF">Gogos_004112</name>
</gene>
<evidence type="ECO:0000256" key="11">
    <source>
        <dbReference type="PIRSR" id="PIRSR602403-1"/>
    </source>
</evidence>
<keyword evidence="3 11" id="KW-0349">Heme</keyword>
<comment type="cofactor">
    <cofactor evidence="11">
        <name>heme</name>
        <dbReference type="ChEBI" id="CHEBI:30413"/>
    </cofactor>
</comment>
<dbReference type="AlphaFoldDB" id="A0A7J9CFA5"/>
<dbReference type="PANTHER" id="PTHR24286:SF255">
    <property type="entry name" value="ALLENE OXIDE SYNTHASE, CHLOROPLASTIC"/>
    <property type="match status" value="1"/>
</dbReference>
<dbReference type="GO" id="GO:0016705">
    <property type="term" value="F:oxidoreductase activity, acting on paired donors, with incorporation or reduction of molecular oxygen"/>
    <property type="evidence" value="ECO:0007669"/>
    <property type="project" value="InterPro"/>
</dbReference>
<comment type="caution">
    <text evidence="12">The sequence shown here is derived from an EMBL/GenBank/DDBJ whole genome shotgun (WGS) entry which is preliminary data.</text>
</comment>
<keyword evidence="13" id="KW-1185">Reference proteome</keyword>
<dbReference type="SUPFAM" id="SSF48264">
    <property type="entry name" value="Cytochrome P450"/>
    <property type="match status" value="1"/>
</dbReference>
<feature type="binding site" description="axial binding residue" evidence="11">
    <location>
        <position position="399"/>
    </location>
    <ligand>
        <name>heme</name>
        <dbReference type="ChEBI" id="CHEBI:30413"/>
    </ligand>
    <ligandPart>
        <name>Fe</name>
        <dbReference type="ChEBI" id="CHEBI:18248"/>
    </ligandPart>
</feature>
<dbReference type="GO" id="GO:0005506">
    <property type="term" value="F:iron ion binding"/>
    <property type="evidence" value="ECO:0007669"/>
    <property type="project" value="InterPro"/>
</dbReference>
<dbReference type="GO" id="GO:0009535">
    <property type="term" value="C:chloroplast thylakoid membrane"/>
    <property type="evidence" value="ECO:0007669"/>
    <property type="project" value="TreeGrafter"/>
</dbReference>
<dbReference type="CDD" id="cd11071">
    <property type="entry name" value="CYP74"/>
    <property type="match status" value="1"/>
</dbReference>
<dbReference type="InterPro" id="IPR036396">
    <property type="entry name" value="Cyt_P450_sf"/>
</dbReference>
<keyword evidence="6" id="KW-0276">Fatty acid metabolism</keyword>